<reference evidence="2 3" key="1">
    <citation type="submission" date="2016-10" db="EMBL/GenBank/DDBJ databases">
        <authorList>
            <person name="de Groot N.N."/>
        </authorList>
    </citation>
    <scope>NUCLEOTIDE SEQUENCE [LARGE SCALE GENOMIC DNA]</scope>
    <source>
        <strain evidence="2 3">IBRC-M 10780</strain>
    </source>
</reference>
<keyword evidence="1" id="KW-0472">Membrane</keyword>
<organism evidence="2 3">
    <name type="scientific">Oceanobacillus limi</name>
    <dbReference type="NCBI Taxonomy" id="930131"/>
    <lineage>
        <taxon>Bacteria</taxon>
        <taxon>Bacillati</taxon>
        <taxon>Bacillota</taxon>
        <taxon>Bacilli</taxon>
        <taxon>Bacillales</taxon>
        <taxon>Bacillaceae</taxon>
        <taxon>Oceanobacillus</taxon>
    </lineage>
</organism>
<accession>A0A1H9Y3Z2</accession>
<dbReference type="Proteomes" id="UP000198618">
    <property type="component" value="Unassembled WGS sequence"/>
</dbReference>
<sequence length="246" mass="29137">MTKKRVTFLAIIAILIVTFYLVYLFYFSKPTNFPTDEQLVEKINEVYPQARVETILDSFTLDQEHVYVPFKSHDNEYGTSYWVWEKHKWKPMYIDSVGEPRFWKIDPKDPSRSYIIWNVHPDDQVTGANFYLIRDRNYHISYDVNEYIPRVQMEEYVDFEEKSYGVLELPDDWRSFLSQSTNVSAAQNSEMPFLSISDVHTSIGWMPLDDNQEMTFPENSVNGHGFINGEIVLDFVLTMEEFDLEK</sequence>
<protein>
    <submittedName>
        <fullName evidence="2">Uncharacterized protein</fullName>
    </submittedName>
</protein>
<evidence type="ECO:0000313" key="3">
    <source>
        <dbReference type="Proteomes" id="UP000198618"/>
    </source>
</evidence>
<name>A0A1H9Y3Z2_9BACI</name>
<proteinExistence type="predicted"/>
<evidence type="ECO:0000256" key="1">
    <source>
        <dbReference type="SAM" id="Phobius"/>
    </source>
</evidence>
<evidence type="ECO:0000313" key="2">
    <source>
        <dbReference type="EMBL" id="SES63539.1"/>
    </source>
</evidence>
<gene>
    <name evidence="2" type="ORF">SAMN05216389_101177</name>
</gene>
<dbReference type="EMBL" id="FOHE01000001">
    <property type="protein sequence ID" value="SES63539.1"/>
    <property type="molecule type" value="Genomic_DNA"/>
</dbReference>
<dbReference type="RefSeq" id="WP_090865852.1">
    <property type="nucleotide sequence ID" value="NZ_FOHE01000001.1"/>
</dbReference>
<dbReference type="OrthoDB" id="2452975at2"/>
<dbReference type="AlphaFoldDB" id="A0A1H9Y3Z2"/>
<dbReference type="STRING" id="930131.SAMN05216389_101177"/>
<feature type="transmembrane region" description="Helical" evidence="1">
    <location>
        <begin position="7"/>
        <end position="26"/>
    </location>
</feature>
<keyword evidence="3" id="KW-1185">Reference proteome</keyword>
<keyword evidence="1" id="KW-1133">Transmembrane helix</keyword>
<keyword evidence="1" id="KW-0812">Transmembrane</keyword>